<organism evidence="4 5">
    <name type="scientific">Phyllobacterium bourgognense</name>
    <dbReference type="NCBI Taxonomy" id="314236"/>
    <lineage>
        <taxon>Bacteria</taxon>
        <taxon>Pseudomonadati</taxon>
        <taxon>Pseudomonadota</taxon>
        <taxon>Alphaproteobacteria</taxon>
        <taxon>Hyphomicrobiales</taxon>
        <taxon>Phyllobacteriaceae</taxon>
        <taxon>Phyllobacterium</taxon>
    </lineage>
</organism>
<keyword evidence="2" id="KW-1133">Transmembrane helix</keyword>
<accession>A0A368YED0</accession>
<sequence>MRILLVIVFTLFVSQPNAQAQNQNPPPQDNKSQRYLLPVEIIENDRDAADRRDLEKRSAQHDADDLAAQRQAAEAAARSATTSEAQLLPIWLQVAIGVIGTGALLWNLYYIRLSTTSAVAASEAALAANAIAQQHFIADQRPWLSVIRKPAMSIYTENGSQSLGVLVEVENVGKSPCISVTADMNIEYSKCDRAKELAPSLRSRSRSGIRSAKSCFSKERAANHTSNQQCSNSRKKPIQTERSKLEGLAHR</sequence>
<evidence type="ECO:0000256" key="3">
    <source>
        <dbReference type="SAM" id="SignalP"/>
    </source>
</evidence>
<protein>
    <submittedName>
        <fullName evidence="4">Uncharacterized protein</fullName>
    </submittedName>
</protein>
<name>A0A368YED0_9HYPH</name>
<evidence type="ECO:0000313" key="5">
    <source>
        <dbReference type="Proteomes" id="UP000253324"/>
    </source>
</evidence>
<keyword evidence="2" id="KW-0812">Transmembrane</keyword>
<keyword evidence="2" id="KW-0472">Membrane</keyword>
<evidence type="ECO:0000256" key="1">
    <source>
        <dbReference type="SAM" id="MobiDB-lite"/>
    </source>
</evidence>
<feature type="compositionally biased region" description="Basic and acidic residues" evidence="1">
    <location>
        <begin position="238"/>
        <end position="251"/>
    </location>
</feature>
<feature type="signal peptide" evidence="3">
    <location>
        <begin position="1"/>
        <end position="20"/>
    </location>
</feature>
<dbReference type="RefSeq" id="WP_147274755.1">
    <property type="nucleotide sequence ID" value="NZ_QPJM01000039.1"/>
</dbReference>
<feature type="compositionally biased region" description="Polar residues" evidence="1">
    <location>
        <begin position="223"/>
        <end position="232"/>
    </location>
</feature>
<comment type="caution">
    <text evidence="4">The sequence shown here is derived from an EMBL/GenBank/DDBJ whole genome shotgun (WGS) entry which is preliminary data.</text>
</comment>
<keyword evidence="3" id="KW-0732">Signal</keyword>
<gene>
    <name evidence="4" type="ORF">C7476_1393</name>
</gene>
<evidence type="ECO:0000256" key="2">
    <source>
        <dbReference type="SAM" id="Phobius"/>
    </source>
</evidence>
<feature type="region of interest" description="Disordered" evidence="1">
    <location>
        <begin position="210"/>
        <end position="251"/>
    </location>
</feature>
<dbReference type="EMBL" id="QPJM01000039">
    <property type="protein sequence ID" value="RCW77696.1"/>
    <property type="molecule type" value="Genomic_DNA"/>
</dbReference>
<reference evidence="4 5" key="1">
    <citation type="submission" date="2018-07" db="EMBL/GenBank/DDBJ databases">
        <title>Genomic Encyclopedia of Type Strains, Phase III (KMG-III): the genomes of soil and plant-associated and newly described type strains.</title>
        <authorList>
            <person name="Whitman W."/>
        </authorList>
    </citation>
    <scope>NUCLEOTIDE SEQUENCE [LARGE SCALE GENOMIC DNA]</scope>
    <source>
        <strain evidence="4 5">31-25a</strain>
    </source>
</reference>
<dbReference type="Proteomes" id="UP000253324">
    <property type="component" value="Unassembled WGS sequence"/>
</dbReference>
<keyword evidence="5" id="KW-1185">Reference proteome</keyword>
<proteinExistence type="predicted"/>
<evidence type="ECO:0000313" key="4">
    <source>
        <dbReference type="EMBL" id="RCW77696.1"/>
    </source>
</evidence>
<dbReference type="AlphaFoldDB" id="A0A368YED0"/>
<feature type="chain" id="PRO_5016645587" evidence="3">
    <location>
        <begin position="21"/>
        <end position="251"/>
    </location>
</feature>
<feature type="transmembrane region" description="Helical" evidence="2">
    <location>
        <begin position="90"/>
        <end position="109"/>
    </location>
</feature>